<gene>
    <name evidence="7" type="ORF">CPEL01642_LOCUS7487</name>
</gene>
<dbReference type="Gene3D" id="1.20.140.140">
    <property type="entry name" value="Calcium release-activated calcium channel protein Orai"/>
    <property type="match status" value="1"/>
</dbReference>
<keyword evidence="4 6" id="KW-1133">Transmembrane helix</keyword>
<dbReference type="Pfam" id="PF07856">
    <property type="entry name" value="Orai-1"/>
    <property type="match status" value="1"/>
</dbReference>
<organism evidence="7">
    <name type="scientific">Coccolithus braarudii</name>
    <dbReference type="NCBI Taxonomy" id="221442"/>
    <lineage>
        <taxon>Eukaryota</taxon>
        <taxon>Haptista</taxon>
        <taxon>Haptophyta</taxon>
        <taxon>Prymnesiophyceae</taxon>
        <taxon>Coccolithales</taxon>
        <taxon>Coccolithaceae</taxon>
        <taxon>Coccolithus</taxon>
    </lineage>
</organism>
<accession>A0A7S0L714</accession>
<dbReference type="InterPro" id="IPR012446">
    <property type="entry name" value="CRAC_channel"/>
</dbReference>
<dbReference type="EMBL" id="HBEY01015494">
    <property type="protein sequence ID" value="CAD8604152.1"/>
    <property type="molecule type" value="Transcribed_RNA"/>
</dbReference>
<evidence type="ECO:0000313" key="7">
    <source>
        <dbReference type="EMBL" id="CAD8604152.1"/>
    </source>
</evidence>
<dbReference type="InterPro" id="IPR038350">
    <property type="entry name" value="Orai_sf"/>
</dbReference>
<comment type="subcellular location">
    <subcellularLocation>
        <location evidence="1">Membrane</location>
        <topology evidence="1">Multi-pass membrane protein</topology>
    </subcellularLocation>
</comment>
<dbReference type="AlphaFoldDB" id="A0A7S0L714"/>
<evidence type="ECO:0000256" key="1">
    <source>
        <dbReference type="ARBA" id="ARBA00004141"/>
    </source>
</evidence>
<sequence>MLFADKRALETNLKVNLLTIREKELNYYTQNCLAVGTQSALLAGFAYSGLTQVAIPHDRAYPLKLAYLLVTTTAMCFELIAVLNTTLLSMMGPGLALRGPDGSMHPAVDGMMIEYRTAYYSFVLGLVFFHFSAALFSWLIYVHWAVSTMVTACILGSLWLLYRYAKRVYLRFRLPPEEVITGRFSGDEVFGNAGGVPGTDTAEQKHIAGLISKEQFRLHQAELAEQ</sequence>
<evidence type="ECO:0000256" key="4">
    <source>
        <dbReference type="ARBA" id="ARBA00022989"/>
    </source>
</evidence>
<evidence type="ECO:0000256" key="3">
    <source>
        <dbReference type="ARBA" id="ARBA00022692"/>
    </source>
</evidence>
<name>A0A7S0L714_9EUKA</name>
<comment type="similarity">
    <text evidence="2">Belongs to the Orai family.</text>
</comment>
<feature type="transmembrane region" description="Helical" evidence="6">
    <location>
        <begin position="144"/>
        <end position="162"/>
    </location>
</feature>
<dbReference type="GO" id="GO:0016020">
    <property type="term" value="C:membrane"/>
    <property type="evidence" value="ECO:0007669"/>
    <property type="project" value="UniProtKB-SubCell"/>
</dbReference>
<reference evidence="7" key="1">
    <citation type="submission" date="2021-01" db="EMBL/GenBank/DDBJ databases">
        <authorList>
            <person name="Corre E."/>
            <person name="Pelletier E."/>
            <person name="Niang G."/>
            <person name="Scheremetjew M."/>
            <person name="Finn R."/>
            <person name="Kale V."/>
            <person name="Holt S."/>
            <person name="Cochrane G."/>
            <person name="Meng A."/>
            <person name="Brown T."/>
            <person name="Cohen L."/>
        </authorList>
    </citation>
    <scope>NUCLEOTIDE SEQUENCE</scope>
    <source>
        <strain evidence="7">PLY182g</strain>
    </source>
</reference>
<keyword evidence="5 6" id="KW-0472">Membrane</keyword>
<feature type="transmembrane region" description="Helical" evidence="6">
    <location>
        <begin position="118"/>
        <end position="138"/>
    </location>
</feature>
<evidence type="ECO:0000256" key="2">
    <source>
        <dbReference type="ARBA" id="ARBA00008062"/>
    </source>
</evidence>
<evidence type="ECO:0000256" key="6">
    <source>
        <dbReference type="SAM" id="Phobius"/>
    </source>
</evidence>
<evidence type="ECO:0000256" key="5">
    <source>
        <dbReference type="ARBA" id="ARBA00023136"/>
    </source>
</evidence>
<protein>
    <submittedName>
        <fullName evidence="7">Uncharacterized protein</fullName>
    </submittedName>
</protein>
<feature type="transmembrane region" description="Helical" evidence="6">
    <location>
        <begin position="65"/>
        <end position="97"/>
    </location>
</feature>
<keyword evidence="3 6" id="KW-0812">Transmembrane</keyword>
<proteinExistence type="inferred from homology"/>